<evidence type="ECO:0000256" key="1">
    <source>
        <dbReference type="SAM" id="Phobius"/>
    </source>
</evidence>
<dbReference type="AlphaFoldDB" id="A0A0F9ARD4"/>
<dbReference type="EMBL" id="LAZR01041377">
    <property type="protein sequence ID" value="KKL12139.1"/>
    <property type="molecule type" value="Genomic_DNA"/>
</dbReference>
<gene>
    <name evidence="2" type="ORF">LCGC14_2538770</name>
</gene>
<reference evidence="2" key="1">
    <citation type="journal article" date="2015" name="Nature">
        <title>Complex archaea that bridge the gap between prokaryotes and eukaryotes.</title>
        <authorList>
            <person name="Spang A."/>
            <person name="Saw J.H."/>
            <person name="Jorgensen S.L."/>
            <person name="Zaremba-Niedzwiedzka K."/>
            <person name="Martijn J."/>
            <person name="Lind A.E."/>
            <person name="van Eijk R."/>
            <person name="Schleper C."/>
            <person name="Guy L."/>
            <person name="Ettema T.J."/>
        </authorList>
    </citation>
    <scope>NUCLEOTIDE SEQUENCE</scope>
</reference>
<name>A0A0F9ARD4_9ZZZZ</name>
<feature type="transmembrane region" description="Helical" evidence="1">
    <location>
        <begin position="38"/>
        <end position="56"/>
    </location>
</feature>
<protein>
    <submittedName>
        <fullName evidence="2">Uncharacterized protein</fullName>
    </submittedName>
</protein>
<keyword evidence="1" id="KW-0812">Transmembrane</keyword>
<sequence length="75" mass="8016">MLKFVKDVVFGEPVVAITIVSLVLTSWLAALTQLGDVVPLWLAIAAPAAIALGGFYQRAVTTPDNTYVNGRDEEV</sequence>
<keyword evidence="1" id="KW-0472">Membrane</keyword>
<comment type="caution">
    <text evidence="2">The sequence shown here is derived from an EMBL/GenBank/DDBJ whole genome shotgun (WGS) entry which is preliminary data.</text>
</comment>
<evidence type="ECO:0000313" key="2">
    <source>
        <dbReference type="EMBL" id="KKL12139.1"/>
    </source>
</evidence>
<accession>A0A0F9ARD4</accession>
<keyword evidence="1" id="KW-1133">Transmembrane helix</keyword>
<feature type="transmembrane region" description="Helical" evidence="1">
    <location>
        <begin position="12"/>
        <end position="32"/>
    </location>
</feature>
<organism evidence="2">
    <name type="scientific">marine sediment metagenome</name>
    <dbReference type="NCBI Taxonomy" id="412755"/>
    <lineage>
        <taxon>unclassified sequences</taxon>
        <taxon>metagenomes</taxon>
        <taxon>ecological metagenomes</taxon>
    </lineage>
</organism>
<proteinExistence type="predicted"/>